<dbReference type="NCBIfam" id="TIGR03710">
    <property type="entry name" value="OAFO_sf"/>
    <property type="match status" value="1"/>
</dbReference>
<evidence type="ECO:0000259" key="3">
    <source>
        <dbReference type="Pfam" id="PF01855"/>
    </source>
</evidence>
<dbReference type="Gene3D" id="3.40.50.970">
    <property type="match status" value="1"/>
</dbReference>
<dbReference type="Pfam" id="PF01855">
    <property type="entry name" value="POR_N"/>
    <property type="match status" value="1"/>
</dbReference>
<dbReference type="InterPro" id="IPR029061">
    <property type="entry name" value="THDP-binding"/>
</dbReference>
<feature type="domain" description="Pyruvate/ketoisovalerate oxidoreductase catalytic" evidence="2">
    <location>
        <begin position="11"/>
        <end position="159"/>
    </location>
</feature>
<proteinExistence type="predicted"/>
<dbReference type="InterPro" id="IPR002869">
    <property type="entry name" value="Pyrv_flavodox_OxRed_cen"/>
</dbReference>
<gene>
    <name evidence="4" type="ORF">LCGC14_0160010</name>
</gene>
<dbReference type="SUPFAM" id="SSF53323">
    <property type="entry name" value="Pyruvate-ferredoxin oxidoreductase, PFOR, domain III"/>
    <property type="match status" value="1"/>
</dbReference>
<dbReference type="EMBL" id="LAZR01000060">
    <property type="protein sequence ID" value="KKN97044.1"/>
    <property type="molecule type" value="Genomic_DNA"/>
</dbReference>
<dbReference type="CDD" id="cd07034">
    <property type="entry name" value="TPP_PYR_PFOR_IOR-alpha_like"/>
    <property type="match status" value="1"/>
</dbReference>
<reference evidence="4" key="1">
    <citation type="journal article" date="2015" name="Nature">
        <title>Complex archaea that bridge the gap between prokaryotes and eukaryotes.</title>
        <authorList>
            <person name="Spang A."/>
            <person name="Saw J.H."/>
            <person name="Jorgensen S.L."/>
            <person name="Zaremba-Niedzwiedzka K."/>
            <person name="Martijn J."/>
            <person name="Lind A.E."/>
            <person name="van Eijk R."/>
            <person name="Schleper C."/>
            <person name="Guy L."/>
            <person name="Ettema T.J."/>
        </authorList>
    </citation>
    <scope>NUCLEOTIDE SEQUENCE</scope>
</reference>
<keyword evidence="1" id="KW-0560">Oxidoreductase</keyword>
<dbReference type="InterPro" id="IPR022367">
    <property type="entry name" value="2-oxoacid/accept_OxRdtase_asu"/>
</dbReference>
<protein>
    <recommendedName>
        <fullName evidence="5">Pyruvate flavodoxin/ferredoxin oxidoreductase pyrimidine binding domain-containing protein</fullName>
    </recommendedName>
</protein>
<dbReference type="SUPFAM" id="SSF52922">
    <property type="entry name" value="TK C-terminal domain-like"/>
    <property type="match status" value="1"/>
</dbReference>
<dbReference type="Gene3D" id="3.40.50.920">
    <property type="match status" value="1"/>
</dbReference>
<dbReference type="Gene3D" id="3.40.920.10">
    <property type="entry name" value="Pyruvate-ferredoxin oxidoreductase, PFOR, domain III"/>
    <property type="match status" value="1"/>
</dbReference>
<sequence>MEKIILIGGKAGQGSAVTSYFIGKVFCNLGYYVFNYRDYPSLIRGGHNFNILRISDKPVYSHREKYDIILALDQNTINLHQKNLNKEGFVIGSKGLKGKRMHSLDIETILNKIKGPKILGNDIFIGYLLKYLGVDEQVLFDAAEKEFKGKNGLIKKAIEEGCNLAKKRENVKKIGPRKYFFTGNEGISLGALASGMDIYLAYPMTPATPVLHFLAKKQLKYNILVAQLENEIGVVNAALGSSFAGAKVMVGTSGGGFALMTETLSLAGMAELPLVVYLAQRTAPSTGVPTYTGQGDLKFALNCGHGEFPKIVVAPGDPQETIIRIQEAFYLSSKYRALVIILGDKHLGESNYSFDEMKKSRISSRRFILQNPGRKYKSYQITKKGISLRAVPGQGPVSRATGYEHDEYGHTVEDPDSIIKMSDNRLKKNHYFVKEIRAMKPVSLYGKGRNLLISWGSTKGAIIDALPRLKDFRFLQVSYIDPFPREAVAREMKKSKKVFLVENSVTGLLADVITEQTGLIVQNKVLKYDGRPFTPDILVQEIKQKS</sequence>
<dbReference type="SUPFAM" id="SSF52518">
    <property type="entry name" value="Thiamin diphosphate-binding fold (THDP-binding)"/>
    <property type="match status" value="1"/>
</dbReference>
<name>A0A0F9UZ78_9ZZZZ</name>
<dbReference type="InterPro" id="IPR009014">
    <property type="entry name" value="Transketo_C/PFOR_II"/>
</dbReference>
<dbReference type="InterPro" id="IPR050722">
    <property type="entry name" value="Pyruvate:ferred/Flavod_OxRd"/>
</dbReference>
<dbReference type="GO" id="GO:0006979">
    <property type="term" value="P:response to oxidative stress"/>
    <property type="evidence" value="ECO:0007669"/>
    <property type="project" value="TreeGrafter"/>
</dbReference>
<dbReference type="PANTHER" id="PTHR32154">
    <property type="entry name" value="PYRUVATE-FLAVODOXIN OXIDOREDUCTASE-RELATED"/>
    <property type="match status" value="1"/>
</dbReference>
<dbReference type="InterPro" id="IPR002880">
    <property type="entry name" value="Pyrv_Fd/Flavodoxin_OxRdtase_N"/>
</dbReference>
<evidence type="ECO:0000256" key="1">
    <source>
        <dbReference type="ARBA" id="ARBA00023002"/>
    </source>
</evidence>
<feature type="domain" description="Pyruvate flavodoxin/ferredoxin oxidoreductase pyrimidine binding" evidence="3">
    <location>
        <begin position="190"/>
        <end position="421"/>
    </location>
</feature>
<evidence type="ECO:0008006" key="5">
    <source>
        <dbReference type="Google" id="ProtNLM"/>
    </source>
</evidence>
<dbReference type="GO" id="GO:0016903">
    <property type="term" value="F:oxidoreductase activity, acting on the aldehyde or oxo group of donors"/>
    <property type="evidence" value="ECO:0007669"/>
    <property type="project" value="InterPro"/>
</dbReference>
<dbReference type="InterPro" id="IPR019752">
    <property type="entry name" value="Pyrv/ketoisovalerate_OxRed_cat"/>
</dbReference>
<accession>A0A0F9UZ78</accession>
<dbReference type="Pfam" id="PF01558">
    <property type="entry name" value="POR"/>
    <property type="match status" value="1"/>
</dbReference>
<evidence type="ECO:0000313" key="4">
    <source>
        <dbReference type="EMBL" id="KKN97044.1"/>
    </source>
</evidence>
<evidence type="ECO:0000259" key="2">
    <source>
        <dbReference type="Pfam" id="PF01558"/>
    </source>
</evidence>
<dbReference type="AlphaFoldDB" id="A0A0F9UZ78"/>
<organism evidence="4">
    <name type="scientific">marine sediment metagenome</name>
    <dbReference type="NCBI Taxonomy" id="412755"/>
    <lineage>
        <taxon>unclassified sequences</taxon>
        <taxon>metagenomes</taxon>
        <taxon>ecological metagenomes</taxon>
    </lineage>
</organism>
<comment type="caution">
    <text evidence="4">The sequence shown here is derived from an EMBL/GenBank/DDBJ whole genome shotgun (WGS) entry which is preliminary data.</text>
</comment>
<dbReference type="PANTHER" id="PTHR32154:SF20">
    <property type="entry name" value="2-OXOGLUTARATE OXIDOREDUCTASE SUBUNIT KORA"/>
    <property type="match status" value="1"/>
</dbReference>